<feature type="non-terminal residue" evidence="1">
    <location>
        <position position="158"/>
    </location>
</feature>
<keyword evidence="2" id="KW-1185">Reference proteome</keyword>
<organism evidence="1 2">
    <name type="scientific">Racocetra persica</name>
    <dbReference type="NCBI Taxonomy" id="160502"/>
    <lineage>
        <taxon>Eukaryota</taxon>
        <taxon>Fungi</taxon>
        <taxon>Fungi incertae sedis</taxon>
        <taxon>Mucoromycota</taxon>
        <taxon>Glomeromycotina</taxon>
        <taxon>Glomeromycetes</taxon>
        <taxon>Diversisporales</taxon>
        <taxon>Gigasporaceae</taxon>
        <taxon>Racocetra</taxon>
    </lineage>
</organism>
<name>A0ACA9RCE7_9GLOM</name>
<gene>
    <name evidence="1" type="ORF">RPERSI_LOCUS18500</name>
</gene>
<protein>
    <submittedName>
        <fullName evidence="1">25053_t:CDS:1</fullName>
    </submittedName>
</protein>
<reference evidence="1" key="1">
    <citation type="submission" date="2021-06" db="EMBL/GenBank/DDBJ databases">
        <authorList>
            <person name="Kallberg Y."/>
            <person name="Tangrot J."/>
            <person name="Rosling A."/>
        </authorList>
    </citation>
    <scope>NUCLEOTIDE SEQUENCE</scope>
    <source>
        <strain evidence="1">MA461A</strain>
    </source>
</reference>
<proteinExistence type="predicted"/>
<evidence type="ECO:0000313" key="2">
    <source>
        <dbReference type="Proteomes" id="UP000789920"/>
    </source>
</evidence>
<comment type="caution">
    <text evidence="1">The sequence shown here is derived from an EMBL/GenBank/DDBJ whole genome shotgun (WGS) entry which is preliminary data.</text>
</comment>
<sequence length="158" mass="18280">PHCEDKIEKILEITFKSYPNIIDFSIGLITCNLDYLEIPWIPNLQYLILYQNHFIINLENTKLDDYLEQLANSLPKYIKEIKIWIVLSDYEDEVNLVDLCKFFCSINSIEGSSVLLEIIIPSNAQVVSKSVQFDEFGKPKKIEGKNLDNLISYNTSVD</sequence>
<feature type="non-terminal residue" evidence="1">
    <location>
        <position position="1"/>
    </location>
</feature>
<accession>A0ACA9RCE7</accession>
<dbReference type="EMBL" id="CAJVQC010049138">
    <property type="protein sequence ID" value="CAG8787200.1"/>
    <property type="molecule type" value="Genomic_DNA"/>
</dbReference>
<evidence type="ECO:0000313" key="1">
    <source>
        <dbReference type="EMBL" id="CAG8787200.1"/>
    </source>
</evidence>
<dbReference type="Proteomes" id="UP000789920">
    <property type="component" value="Unassembled WGS sequence"/>
</dbReference>